<dbReference type="EMBL" id="JBHDLJ010000002">
    <property type="protein sequence ID" value="MFB0833431.1"/>
    <property type="molecule type" value="Genomic_DNA"/>
</dbReference>
<keyword evidence="3" id="KW-1185">Reference proteome</keyword>
<dbReference type="SUPFAM" id="SSF53067">
    <property type="entry name" value="Actin-like ATPase domain"/>
    <property type="match status" value="1"/>
</dbReference>
<dbReference type="PANTHER" id="PTHR18964">
    <property type="entry name" value="ROK (REPRESSOR, ORF, KINASE) FAMILY"/>
    <property type="match status" value="1"/>
</dbReference>
<reference evidence="2 3" key="1">
    <citation type="submission" date="2024-09" db="EMBL/GenBank/DDBJ databases">
        <authorList>
            <person name="Salinas-Garcia M.A."/>
            <person name="Prieme A."/>
        </authorList>
    </citation>
    <scope>NUCLEOTIDE SEQUENCE [LARGE SCALE GENOMIC DNA]</scope>
    <source>
        <strain evidence="2 3">DSM 21081</strain>
    </source>
</reference>
<dbReference type="Gene3D" id="3.30.420.40">
    <property type="match status" value="2"/>
</dbReference>
<gene>
    <name evidence="2" type="ORF">ACETWP_02420</name>
</gene>
<proteinExistence type="inferred from homology"/>
<comment type="similarity">
    <text evidence="1">Belongs to the ROK (NagC/XylR) family.</text>
</comment>
<dbReference type="Proteomes" id="UP001575652">
    <property type="component" value="Unassembled WGS sequence"/>
</dbReference>
<comment type="caution">
    <text evidence="2">The sequence shown here is derived from an EMBL/GenBank/DDBJ whole genome shotgun (WGS) entry which is preliminary data.</text>
</comment>
<dbReference type="InterPro" id="IPR043129">
    <property type="entry name" value="ATPase_NBD"/>
</dbReference>
<name>A0ABV4UIS2_9MICC</name>
<evidence type="ECO:0000256" key="1">
    <source>
        <dbReference type="ARBA" id="ARBA00006479"/>
    </source>
</evidence>
<sequence>MARPGVVLALDIGGTTIKGSIFADGREVAGGHTAPTFSVSSRALDTVLAVLAKLAETARGLGLQPTAIGVGVPGLVDARRGVVVYAANLQWAHLPLAQLLETRFALPVSIDHDARAAARAEMALRSGAGDFVFVPIGTGISAAVVLGGQIIGGARGQAGELGHIPVVPGGEACPCGQFGCLEAYASGKGIRARYLAAGGRRARNAAEVAGLLGMDPVADRVWSDAVGALSTAVTTLTALLDPTDVILGGGLSAAGPLLLGPLRATVDDMLGWREPPTLALSRAGPRAGLLGAALLGAASGNPPELNPSTGAQ</sequence>
<organism evidence="2 3">
    <name type="scientific">Arthrobacter halodurans</name>
    <dbReference type="NCBI Taxonomy" id="516699"/>
    <lineage>
        <taxon>Bacteria</taxon>
        <taxon>Bacillati</taxon>
        <taxon>Actinomycetota</taxon>
        <taxon>Actinomycetes</taxon>
        <taxon>Micrococcales</taxon>
        <taxon>Micrococcaceae</taxon>
        <taxon>Arthrobacter</taxon>
    </lineage>
</organism>
<dbReference type="InterPro" id="IPR000600">
    <property type="entry name" value="ROK"/>
</dbReference>
<protein>
    <submittedName>
        <fullName evidence="2">ROK family protein</fullName>
    </submittedName>
</protein>
<accession>A0ABV4UIS2</accession>
<evidence type="ECO:0000313" key="3">
    <source>
        <dbReference type="Proteomes" id="UP001575652"/>
    </source>
</evidence>
<dbReference type="RefSeq" id="WP_373970602.1">
    <property type="nucleotide sequence ID" value="NZ_JBHDLJ010000002.1"/>
</dbReference>
<dbReference type="PANTHER" id="PTHR18964:SF149">
    <property type="entry name" value="BIFUNCTIONAL UDP-N-ACETYLGLUCOSAMINE 2-EPIMERASE_N-ACETYLMANNOSAMINE KINASE"/>
    <property type="match status" value="1"/>
</dbReference>
<dbReference type="Pfam" id="PF00480">
    <property type="entry name" value="ROK"/>
    <property type="match status" value="1"/>
</dbReference>
<evidence type="ECO:0000313" key="2">
    <source>
        <dbReference type="EMBL" id="MFB0833431.1"/>
    </source>
</evidence>